<dbReference type="PaxDb" id="3827-XP_004499938.1"/>
<dbReference type="RefSeq" id="XP_012571164.1">
    <property type="nucleotide sequence ID" value="XM_012715710.2"/>
</dbReference>
<dbReference type="RefSeq" id="XP_027190208.1">
    <property type="nucleotide sequence ID" value="XM_027334407.1"/>
</dbReference>
<reference evidence="2" key="1">
    <citation type="journal article" date="2013" name="Nat. Biotechnol.">
        <title>Draft genome sequence of chickpea (Cicer arietinum) provides a resource for trait improvement.</title>
        <authorList>
            <person name="Varshney R.K."/>
            <person name="Song C."/>
            <person name="Saxena R.K."/>
            <person name="Azam S."/>
            <person name="Yu S."/>
            <person name="Sharpe A.G."/>
            <person name="Cannon S."/>
            <person name="Baek J."/>
            <person name="Rosen B.D."/>
            <person name="Tar'an B."/>
            <person name="Millan T."/>
            <person name="Zhang X."/>
            <person name="Ramsay L.D."/>
            <person name="Iwata A."/>
            <person name="Wang Y."/>
            <person name="Nelson W."/>
            <person name="Farmer A.D."/>
            <person name="Gaur P.M."/>
            <person name="Soderlund C."/>
            <person name="Penmetsa R.V."/>
            <person name="Xu C."/>
            <person name="Bharti A.K."/>
            <person name="He W."/>
            <person name="Winter P."/>
            <person name="Zhao S."/>
            <person name="Hane J.K."/>
            <person name="Carrasquilla-Garcia N."/>
            <person name="Condie J.A."/>
            <person name="Upadhyaya H.D."/>
            <person name="Luo M.C."/>
            <person name="Thudi M."/>
            <person name="Gowda C.L."/>
            <person name="Singh N.P."/>
            <person name="Lichtenzveig J."/>
            <person name="Gali K.K."/>
            <person name="Rubio J."/>
            <person name="Nadarajan N."/>
            <person name="Dolezel J."/>
            <person name="Bansal K.C."/>
            <person name="Xu X."/>
            <person name="Edwards D."/>
            <person name="Zhang G."/>
            <person name="Kahl G."/>
            <person name="Gil J."/>
            <person name="Singh K.B."/>
            <person name="Datta S.K."/>
            <person name="Jackson S.A."/>
            <person name="Wang J."/>
            <person name="Cook D.R."/>
        </authorList>
    </citation>
    <scope>NUCLEOTIDE SEQUENCE [LARGE SCALE GENOMIC DNA]</scope>
    <source>
        <strain evidence="2">cv. CDC Frontier</strain>
    </source>
</reference>
<dbReference type="eggNOG" id="KOG0204">
    <property type="taxonomic scope" value="Eukaryota"/>
</dbReference>
<organism evidence="2 3">
    <name type="scientific">Cicer arietinum</name>
    <name type="common">Chickpea</name>
    <name type="synonym">Garbanzo</name>
    <dbReference type="NCBI Taxonomy" id="3827"/>
    <lineage>
        <taxon>Eukaryota</taxon>
        <taxon>Viridiplantae</taxon>
        <taxon>Streptophyta</taxon>
        <taxon>Embryophyta</taxon>
        <taxon>Tracheophyta</taxon>
        <taxon>Spermatophyta</taxon>
        <taxon>Magnoliopsida</taxon>
        <taxon>eudicotyledons</taxon>
        <taxon>Gunneridae</taxon>
        <taxon>Pentapetalae</taxon>
        <taxon>rosids</taxon>
        <taxon>fabids</taxon>
        <taxon>Fabales</taxon>
        <taxon>Fabaceae</taxon>
        <taxon>Papilionoideae</taxon>
        <taxon>50 kb inversion clade</taxon>
        <taxon>NPAAA clade</taxon>
        <taxon>Hologalegina</taxon>
        <taxon>IRL clade</taxon>
        <taxon>Cicereae</taxon>
        <taxon>Cicer</taxon>
    </lineage>
</organism>
<accession>A0A1S3E718</accession>
<keyword evidence="1" id="KW-0812">Transmembrane</keyword>
<name>A0A1S3E718_CICAR</name>
<feature type="transmembrane region" description="Helical" evidence="1">
    <location>
        <begin position="78"/>
        <end position="102"/>
    </location>
</feature>
<dbReference type="STRING" id="3827.A0A1S3E718"/>
<keyword evidence="2" id="KW-1185">Reference proteome</keyword>
<protein>
    <submittedName>
        <fullName evidence="3 4">Uncharacterized protein LOC101507087</fullName>
    </submittedName>
</protein>
<sequence>MTFAINYKLRVAVLVSKVAFQFLQDAQQSDYKVLEEVKDSGFQICGDELGSIVEGHDDDLTMKSLARDGEYSNHSSDLVLLIHINLFGLILIINMITIFYVYSNL</sequence>
<dbReference type="Proteomes" id="UP000087171">
    <property type="component" value="Chromosome Ca5"/>
</dbReference>
<dbReference type="GeneID" id="101507087"/>
<dbReference type="AlphaFoldDB" id="A0A1S3E718"/>
<evidence type="ECO:0000313" key="4">
    <source>
        <dbReference type="RefSeq" id="XP_027190208.1"/>
    </source>
</evidence>
<gene>
    <name evidence="3 4" type="primary">LOC101507087</name>
</gene>
<evidence type="ECO:0000313" key="2">
    <source>
        <dbReference type="Proteomes" id="UP000087171"/>
    </source>
</evidence>
<dbReference type="OrthoDB" id="116380at2759"/>
<evidence type="ECO:0000313" key="3">
    <source>
        <dbReference type="RefSeq" id="XP_012571164.1"/>
    </source>
</evidence>
<dbReference type="KEGG" id="cam:101507087"/>
<keyword evidence="1" id="KW-0472">Membrane</keyword>
<proteinExistence type="predicted"/>
<evidence type="ECO:0000256" key="1">
    <source>
        <dbReference type="SAM" id="Phobius"/>
    </source>
</evidence>
<keyword evidence="1" id="KW-1133">Transmembrane helix</keyword>
<reference evidence="3 4" key="2">
    <citation type="submission" date="2025-04" db="UniProtKB">
        <authorList>
            <consortium name="RefSeq"/>
        </authorList>
    </citation>
    <scope>IDENTIFICATION</scope>
    <source>
        <tissue evidence="3 4">Etiolated seedlings</tissue>
    </source>
</reference>